<geneLocation type="plasmid" evidence="1 2">
    <name>pCRI9333.05</name>
</geneLocation>
<reference evidence="1 2" key="1">
    <citation type="submission" date="2012-06" db="EMBL/GenBank/DDBJ databases">
        <title>Finished plasmid 5 of genome of Crinalium epipsammum PCC 9333.</title>
        <authorList>
            <consortium name="US DOE Joint Genome Institute"/>
            <person name="Gugger M."/>
            <person name="Coursin T."/>
            <person name="Rippka R."/>
            <person name="Tandeau De Marsac N."/>
            <person name="Huntemann M."/>
            <person name="Wei C.-L."/>
            <person name="Han J."/>
            <person name="Detter J.C."/>
            <person name="Han C."/>
            <person name="Tapia R."/>
            <person name="Davenport K."/>
            <person name="Daligault H."/>
            <person name="Erkkila T."/>
            <person name="Gu W."/>
            <person name="Munk A.C.C."/>
            <person name="Teshima H."/>
            <person name="Xu Y."/>
            <person name="Chain P."/>
            <person name="Chen A."/>
            <person name="Krypides N."/>
            <person name="Mavromatis K."/>
            <person name="Markowitz V."/>
            <person name="Szeto E."/>
            <person name="Ivanova N."/>
            <person name="Mikhailova N."/>
            <person name="Ovchinnikova G."/>
            <person name="Pagani I."/>
            <person name="Pati A."/>
            <person name="Goodwin L."/>
            <person name="Peters L."/>
            <person name="Pitluck S."/>
            <person name="Woyke T."/>
            <person name="Kerfeld C."/>
        </authorList>
    </citation>
    <scope>NUCLEOTIDE SEQUENCE [LARGE SCALE GENOMIC DNA]</scope>
    <source>
        <strain evidence="1 2">PCC 9333</strain>
        <plasmid evidence="2">Plasmid pCRI9333.05</plasmid>
    </source>
</reference>
<dbReference type="EMBL" id="CP003625">
    <property type="protein sequence ID" value="AFZ15684.1"/>
    <property type="molecule type" value="Genomic_DNA"/>
</dbReference>
<organism evidence="1 2">
    <name type="scientific">Crinalium epipsammum PCC 9333</name>
    <dbReference type="NCBI Taxonomy" id="1173022"/>
    <lineage>
        <taxon>Bacteria</taxon>
        <taxon>Bacillati</taxon>
        <taxon>Cyanobacteriota</taxon>
        <taxon>Cyanophyceae</taxon>
        <taxon>Gomontiellales</taxon>
        <taxon>Gomontiellaceae</taxon>
        <taxon>Crinalium</taxon>
    </lineage>
</organism>
<keyword evidence="2" id="KW-1185">Reference proteome</keyword>
<dbReference type="KEGG" id="cep:Cri9333_4925"/>
<proteinExistence type="predicted"/>
<keyword evidence="1" id="KW-0614">Plasmid</keyword>
<dbReference type="Proteomes" id="UP000010472">
    <property type="component" value="Plasmid pCRI9333.05"/>
</dbReference>
<gene>
    <name evidence="1" type="ORF">Cri9333_4925</name>
</gene>
<accession>K9W7A8</accession>
<evidence type="ECO:0000313" key="2">
    <source>
        <dbReference type="Proteomes" id="UP000010472"/>
    </source>
</evidence>
<dbReference type="AlphaFoldDB" id="K9W7A8"/>
<dbReference type="HOGENOM" id="CLU_2166760_0_0_3"/>
<dbReference type="RefSeq" id="WP_015180064.1">
    <property type="nucleotide sequence ID" value="NC_019736.1"/>
</dbReference>
<evidence type="ECO:0000313" key="1">
    <source>
        <dbReference type="EMBL" id="AFZ15684.1"/>
    </source>
</evidence>
<protein>
    <submittedName>
        <fullName evidence="1">Uncharacterized protein</fullName>
    </submittedName>
</protein>
<sequence length="110" mass="11930">MAKTPSSSVSESVTLRIPNELFAQIKAYAGSHTRGNRSQAILELLETGLDAVSTQSSEPLQDNQLQVQVSETQQTVTALSEQVSQLSQLVQDTVLQRLTLMETELGELSA</sequence>
<name>K9W7A8_9CYAN</name>